<dbReference type="GO" id="GO:0030288">
    <property type="term" value="C:outer membrane-bounded periplasmic space"/>
    <property type="evidence" value="ECO:0007669"/>
    <property type="project" value="TreeGrafter"/>
</dbReference>
<accession>A0A4R3MY28</accession>
<keyword evidence="17" id="KW-0511">Multifunctional enzyme</keyword>
<protein>
    <recommendedName>
        <fullName evidence="6 22">Penicillin-binding protein 1B</fullName>
        <shortName evidence="23">PBP-1b</shortName>
        <shortName evidence="23">PBP1b</shortName>
    </recommendedName>
    <alternativeName>
        <fullName evidence="19 23">Murein polymerase</fullName>
    </alternativeName>
</protein>
<dbReference type="GO" id="GO:0046677">
    <property type="term" value="P:response to antibiotic"/>
    <property type="evidence" value="ECO:0007669"/>
    <property type="project" value="UniProtKB-UniRule"/>
</dbReference>
<dbReference type="Gene3D" id="1.10.3810.10">
    <property type="entry name" value="Biosynthetic peptidoglycan transglycosylase-like"/>
    <property type="match status" value="1"/>
</dbReference>
<comment type="similarity">
    <text evidence="4 23">In the C-terminal section; belongs to the transpeptidase family.</text>
</comment>
<name>A0A4R3MY28_9GAMM</name>
<keyword evidence="14 23" id="KW-0573">Peptidoglycan synthesis</keyword>
<keyword evidence="11 23" id="KW-0808">Transferase</keyword>
<evidence type="ECO:0000256" key="3">
    <source>
        <dbReference type="ARBA" id="ARBA00004752"/>
    </source>
</evidence>
<comment type="subcellular location">
    <subcellularLocation>
        <location evidence="2">Cell membrane</location>
    </subcellularLocation>
</comment>
<feature type="active site" description="Proton donor; for transglycosylase activity" evidence="24">
    <location>
        <position position="196"/>
    </location>
</feature>
<dbReference type="PIRSF" id="PIRSF002799">
    <property type="entry name" value="PBP_1b"/>
    <property type="match status" value="1"/>
</dbReference>
<dbReference type="InterPro" id="IPR012338">
    <property type="entry name" value="Beta-lactam/transpept-like"/>
</dbReference>
<dbReference type="EMBL" id="SMAO01000004">
    <property type="protein sequence ID" value="TCT21265.1"/>
    <property type="molecule type" value="Genomic_DNA"/>
</dbReference>
<evidence type="ECO:0000259" key="26">
    <source>
        <dbReference type="Pfam" id="PF00905"/>
    </source>
</evidence>
<keyword evidence="10 23" id="KW-0328">Glycosyltransferase</keyword>
<keyword evidence="30" id="KW-1185">Reference proteome</keyword>
<dbReference type="PANTHER" id="PTHR32282:SF11">
    <property type="entry name" value="PENICILLIN-BINDING PROTEIN 1B"/>
    <property type="match status" value="1"/>
</dbReference>
<keyword evidence="18 23" id="KW-0961">Cell wall biogenesis/degradation</keyword>
<keyword evidence="12" id="KW-0378">Hydrolase</keyword>
<dbReference type="RefSeq" id="WP_132976871.1">
    <property type="nucleotide sequence ID" value="NZ_SMAO01000004.1"/>
</dbReference>
<evidence type="ECO:0000313" key="30">
    <source>
        <dbReference type="Proteomes" id="UP000295717"/>
    </source>
</evidence>
<evidence type="ECO:0000256" key="5">
    <source>
        <dbReference type="ARBA" id="ARBA00007739"/>
    </source>
</evidence>
<comment type="pathway">
    <text evidence="3 23">Cell wall biogenesis; peptidoglycan biosynthesis.</text>
</comment>
<gene>
    <name evidence="29" type="ORF">EDC35_104120</name>
</gene>
<organism evidence="29 30">
    <name type="scientific">Thiobaca trueperi</name>
    <dbReference type="NCBI Taxonomy" id="127458"/>
    <lineage>
        <taxon>Bacteria</taxon>
        <taxon>Pseudomonadati</taxon>
        <taxon>Pseudomonadota</taxon>
        <taxon>Gammaproteobacteria</taxon>
        <taxon>Chromatiales</taxon>
        <taxon>Chromatiaceae</taxon>
        <taxon>Thiobaca</taxon>
    </lineage>
</organism>
<reference evidence="29 30" key="1">
    <citation type="submission" date="2019-03" db="EMBL/GenBank/DDBJ databases">
        <title>Genomic Encyclopedia of Type Strains, Phase IV (KMG-IV): sequencing the most valuable type-strain genomes for metagenomic binning, comparative biology and taxonomic classification.</title>
        <authorList>
            <person name="Goeker M."/>
        </authorList>
    </citation>
    <scope>NUCLEOTIDE SEQUENCE [LARGE SCALE GENOMIC DNA]</scope>
    <source>
        <strain evidence="29 30">DSM 13587</strain>
    </source>
</reference>
<evidence type="ECO:0000256" key="6">
    <source>
        <dbReference type="ARBA" id="ARBA00018637"/>
    </source>
</evidence>
<evidence type="ECO:0000256" key="18">
    <source>
        <dbReference type="ARBA" id="ARBA00023316"/>
    </source>
</evidence>
<sequence length="802" mass="87655">MATGKSRSATRGRKRRSAPRRFRLGAFLFRWTLLLAIGIGLAGLAYGVHLDRVVRGKFEGQRWALPARVFARPLELYANRALSADAFESELKRLNYRAVARPSEPGTYHREGESFEIQTRPFRFWDGQEPGRHLAIQFADRQVASLKDADGGADPALVRLDAMLIASIYPTHNEDRVLVRRKELPELLIKTLMAVEDRNFDRHLGVDPKGILRAAYSNFQAGAVVEGASTLTQQLVKNFYLSADRTFERKIKEAYMALLLELRYSKDEILEAYANEIYLGQDGSRAIHGFGLASNFFFNQSLSQLGIPETALLVGMIQAPSSLDPRRHPEAAQKRRDLVLDVMVRDGVITLAEADRAKKAPLGLHEGGGRPVGSYPDFITLVRRQLQRDYRDEDLRSEGLNIFTTLDPLIQATVERALPKRLAELEKSKRMKPGTLETAAVVTSVDQGEVLAVAGGRQPGYAGFNRALDSVRSIGSLVKPAVYLLALSQPDRYTLTSSIDDRPVSLPDGNKRWEPKNYDHRVYGSVVLYDALARSLNLATVNLGLSLGTSKVADTLHRLGAQRKIVGRPSLMLGAVALSPLEVAQIYQTIAASGYRAPLRAIREVVDAHGRPLNRYPLAVEAVVDPKAAFLTTWALQRVVTNGTAKWLGDQLPEGMTMAGKTGTTDGLRDSWFAGFSGDKVAVVWVGRDDYQPMGLAGGAGALRVWGEFMLALDNEPLSASPPDGVVLADACGRANVPYIGNSASRVKCGGGGKPAAKREAGGGATEQAAEQDAVSKPEREPTPAPPPKPPTRTQSPFLENL</sequence>
<evidence type="ECO:0000256" key="21">
    <source>
        <dbReference type="ARBA" id="ARBA00049902"/>
    </source>
</evidence>
<keyword evidence="9" id="KW-0645">Protease</keyword>
<evidence type="ECO:0000256" key="7">
    <source>
        <dbReference type="ARBA" id="ARBA00022475"/>
    </source>
</evidence>
<evidence type="ECO:0000256" key="4">
    <source>
        <dbReference type="ARBA" id="ARBA00007090"/>
    </source>
</evidence>
<evidence type="ECO:0000256" key="24">
    <source>
        <dbReference type="PIRSR" id="PIRSR002799-1"/>
    </source>
</evidence>
<evidence type="ECO:0000256" key="17">
    <source>
        <dbReference type="ARBA" id="ARBA00023268"/>
    </source>
</evidence>
<dbReference type="GO" id="GO:0006508">
    <property type="term" value="P:proteolysis"/>
    <property type="evidence" value="ECO:0007669"/>
    <property type="project" value="UniProtKB-KW"/>
</dbReference>
<dbReference type="InterPro" id="IPR050396">
    <property type="entry name" value="Glycosyltr_51/Transpeptidase"/>
</dbReference>
<dbReference type="OrthoDB" id="9766909at2"/>
<evidence type="ECO:0000313" key="29">
    <source>
        <dbReference type="EMBL" id="TCT21265.1"/>
    </source>
</evidence>
<evidence type="ECO:0000256" key="9">
    <source>
        <dbReference type="ARBA" id="ARBA00022670"/>
    </source>
</evidence>
<evidence type="ECO:0000256" key="16">
    <source>
        <dbReference type="ARBA" id="ARBA00023251"/>
    </source>
</evidence>
<proteinExistence type="inferred from homology"/>
<comment type="function">
    <text evidence="1 23">Cell wall formation. Synthesis of cross-linked peptidoglycan from the lipid intermediates. The enzyme has a penicillin-insensitive transglycosylase N-terminal domain (formation of linear glycan strands) and a penicillin-sensitive transpeptidase C-terminal domain (cross-linking of the peptide subunits).</text>
</comment>
<keyword evidence="15" id="KW-0472">Membrane</keyword>
<feature type="domain" description="Glycosyl transferase family 51" evidence="27">
    <location>
        <begin position="166"/>
        <end position="343"/>
    </location>
</feature>
<dbReference type="SUPFAM" id="SSF56601">
    <property type="entry name" value="beta-lactamase/transpeptidase-like"/>
    <property type="match status" value="1"/>
</dbReference>
<evidence type="ECO:0000259" key="28">
    <source>
        <dbReference type="Pfam" id="PF14814"/>
    </source>
</evidence>
<dbReference type="Pfam" id="PF00912">
    <property type="entry name" value="Transgly"/>
    <property type="match status" value="1"/>
</dbReference>
<dbReference type="Pfam" id="PF00905">
    <property type="entry name" value="Transpeptidase"/>
    <property type="match status" value="1"/>
</dbReference>
<dbReference type="Gene3D" id="3.30.2060.10">
    <property type="entry name" value="Penicillin-binding protein 1b domain"/>
    <property type="match status" value="1"/>
</dbReference>
<comment type="caution">
    <text evidence="29">The sequence shown here is derived from an EMBL/GenBank/DDBJ whole genome shotgun (WGS) entry which is preliminary data.</text>
</comment>
<dbReference type="GO" id="GO:0009002">
    <property type="term" value="F:serine-type D-Ala-D-Ala carboxypeptidase activity"/>
    <property type="evidence" value="ECO:0007669"/>
    <property type="project" value="UniProtKB-EC"/>
</dbReference>
<keyword evidence="13 23" id="KW-0133">Cell shape</keyword>
<evidence type="ECO:0000256" key="2">
    <source>
        <dbReference type="ARBA" id="ARBA00004236"/>
    </source>
</evidence>
<dbReference type="GO" id="GO:0008360">
    <property type="term" value="P:regulation of cell shape"/>
    <property type="evidence" value="ECO:0007669"/>
    <property type="project" value="UniProtKB-UniRule"/>
</dbReference>
<evidence type="ECO:0000256" key="14">
    <source>
        <dbReference type="ARBA" id="ARBA00022984"/>
    </source>
</evidence>
<evidence type="ECO:0000256" key="8">
    <source>
        <dbReference type="ARBA" id="ARBA00022645"/>
    </source>
</evidence>
<dbReference type="Pfam" id="PF14814">
    <property type="entry name" value="UB2H"/>
    <property type="match status" value="1"/>
</dbReference>
<evidence type="ECO:0000256" key="10">
    <source>
        <dbReference type="ARBA" id="ARBA00022676"/>
    </source>
</evidence>
<dbReference type="Gene3D" id="3.40.710.10">
    <property type="entry name" value="DD-peptidase/beta-lactamase superfamily"/>
    <property type="match status" value="1"/>
</dbReference>
<evidence type="ECO:0000256" key="13">
    <source>
        <dbReference type="ARBA" id="ARBA00022960"/>
    </source>
</evidence>
<comment type="similarity">
    <text evidence="5 23">In the N-terminal section; belongs to the glycosyltransferase 51 family.</text>
</comment>
<dbReference type="GO" id="GO:0009274">
    <property type="term" value="C:peptidoglycan-based cell wall"/>
    <property type="evidence" value="ECO:0007669"/>
    <property type="project" value="UniProtKB-UniRule"/>
</dbReference>
<dbReference type="InterPro" id="IPR001460">
    <property type="entry name" value="PCN-bd_Tpept"/>
</dbReference>
<dbReference type="PANTHER" id="PTHR32282">
    <property type="entry name" value="BINDING PROTEIN TRANSPEPTIDASE, PUTATIVE-RELATED"/>
    <property type="match status" value="1"/>
</dbReference>
<dbReference type="NCBIfam" id="TIGR02071">
    <property type="entry name" value="PBP_1b"/>
    <property type="match status" value="1"/>
</dbReference>
<dbReference type="GO" id="GO:0005886">
    <property type="term" value="C:plasma membrane"/>
    <property type="evidence" value="ECO:0007669"/>
    <property type="project" value="UniProtKB-SubCell"/>
</dbReference>
<dbReference type="GO" id="GO:0008658">
    <property type="term" value="F:penicillin binding"/>
    <property type="evidence" value="ECO:0007669"/>
    <property type="project" value="UniProtKB-UniRule"/>
</dbReference>
<dbReference type="InterPro" id="IPR001264">
    <property type="entry name" value="Glyco_trans_51"/>
</dbReference>
<evidence type="ECO:0000256" key="12">
    <source>
        <dbReference type="ARBA" id="ARBA00022801"/>
    </source>
</evidence>
<dbReference type="InterPro" id="IPR011813">
    <property type="entry name" value="PBP_1b"/>
</dbReference>
<dbReference type="GO" id="GO:0008955">
    <property type="term" value="F:peptidoglycan glycosyltransferase activity"/>
    <property type="evidence" value="ECO:0007669"/>
    <property type="project" value="UniProtKB-UniRule"/>
</dbReference>
<dbReference type="UniPathway" id="UPA00219"/>
<feature type="region of interest" description="Disordered" evidence="25">
    <location>
        <begin position="748"/>
        <end position="802"/>
    </location>
</feature>
<dbReference type="InterPro" id="IPR023346">
    <property type="entry name" value="Lysozyme-like_dom_sf"/>
</dbReference>
<evidence type="ECO:0000256" key="19">
    <source>
        <dbReference type="ARBA" id="ARBA00032454"/>
    </source>
</evidence>
<evidence type="ECO:0000256" key="11">
    <source>
        <dbReference type="ARBA" id="ARBA00022679"/>
    </source>
</evidence>
<evidence type="ECO:0000256" key="22">
    <source>
        <dbReference type="NCBIfam" id="TIGR02071"/>
    </source>
</evidence>
<dbReference type="InterPro" id="IPR028166">
    <property type="entry name" value="UB2H"/>
</dbReference>
<evidence type="ECO:0000256" key="25">
    <source>
        <dbReference type="SAM" id="MobiDB-lite"/>
    </source>
</evidence>
<keyword evidence="8" id="KW-0121">Carboxypeptidase</keyword>
<evidence type="ECO:0000256" key="15">
    <source>
        <dbReference type="ARBA" id="ARBA00023136"/>
    </source>
</evidence>
<dbReference type="InterPro" id="IPR036950">
    <property type="entry name" value="PBP_transglycosylase"/>
</dbReference>
<keyword evidence="7" id="KW-1003">Cell membrane</keyword>
<evidence type="ECO:0000259" key="27">
    <source>
        <dbReference type="Pfam" id="PF00912"/>
    </source>
</evidence>
<comment type="catalytic activity">
    <reaction evidence="21">
        <text>[GlcNAc-(1-&gt;4)-Mur2Ac(oyl-L-Ala-gamma-D-Glu-L-Lys-D-Ala-D-Ala)](n)-di-trans,octa-cis-undecaprenyl diphosphate + beta-D-GlcNAc-(1-&gt;4)-Mur2Ac(oyl-L-Ala-gamma-D-Glu-L-Lys-D-Ala-D-Ala)-di-trans,octa-cis-undecaprenyl diphosphate = [GlcNAc-(1-&gt;4)-Mur2Ac(oyl-L-Ala-gamma-D-Glu-L-Lys-D-Ala-D-Ala)](n+1)-di-trans,octa-cis-undecaprenyl diphosphate + di-trans,octa-cis-undecaprenyl diphosphate + H(+)</text>
        <dbReference type="Rhea" id="RHEA:23708"/>
        <dbReference type="Rhea" id="RHEA-COMP:9602"/>
        <dbReference type="Rhea" id="RHEA-COMP:9603"/>
        <dbReference type="ChEBI" id="CHEBI:15378"/>
        <dbReference type="ChEBI" id="CHEBI:58405"/>
        <dbReference type="ChEBI" id="CHEBI:60033"/>
        <dbReference type="ChEBI" id="CHEBI:78435"/>
        <dbReference type="EC" id="2.4.99.28"/>
    </reaction>
</comment>
<feature type="domain" description="Penicillin-binding protein transpeptidase" evidence="26">
    <location>
        <begin position="439"/>
        <end position="681"/>
    </location>
</feature>
<keyword evidence="16" id="KW-0046">Antibiotic resistance</keyword>
<dbReference type="Proteomes" id="UP000295717">
    <property type="component" value="Unassembled WGS sequence"/>
</dbReference>
<comment type="catalytic activity">
    <reaction evidence="20">
        <text>Preferential cleavage: (Ac)2-L-Lys-D-Ala-|-D-Ala. Also transpeptidation of peptidyl-alanyl moieties that are N-acyl substituents of D-alanine.</text>
        <dbReference type="EC" id="3.4.16.4"/>
    </reaction>
</comment>
<dbReference type="SUPFAM" id="SSF53955">
    <property type="entry name" value="Lysozyme-like"/>
    <property type="match status" value="1"/>
</dbReference>
<feature type="active site" description="Acyl-ester intermediate; for transpeptidase activity" evidence="24">
    <location>
        <position position="476"/>
    </location>
</feature>
<evidence type="ECO:0000256" key="23">
    <source>
        <dbReference type="PIRNR" id="PIRNR002799"/>
    </source>
</evidence>
<dbReference type="GO" id="GO:0009252">
    <property type="term" value="P:peptidoglycan biosynthetic process"/>
    <property type="evidence" value="ECO:0007669"/>
    <property type="project" value="UniProtKB-UniRule"/>
</dbReference>
<dbReference type="AlphaFoldDB" id="A0A4R3MY28"/>
<feature type="domain" description="Bifunctional transglycosylase second" evidence="28">
    <location>
        <begin position="76"/>
        <end position="160"/>
    </location>
</feature>
<dbReference type="GO" id="GO:0071555">
    <property type="term" value="P:cell wall organization"/>
    <property type="evidence" value="ECO:0007669"/>
    <property type="project" value="UniProtKB-UniRule"/>
</dbReference>
<evidence type="ECO:0000256" key="1">
    <source>
        <dbReference type="ARBA" id="ARBA00002624"/>
    </source>
</evidence>
<evidence type="ECO:0000256" key="20">
    <source>
        <dbReference type="ARBA" id="ARBA00034000"/>
    </source>
</evidence>